<reference evidence="2" key="1">
    <citation type="submission" date="2020-06" db="EMBL/GenBank/DDBJ databases">
        <authorList>
            <person name="Li T."/>
            <person name="Hu X."/>
            <person name="Zhang T."/>
            <person name="Song X."/>
            <person name="Zhang H."/>
            <person name="Dai N."/>
            <person name="Sheng W."/>
            <person name="Hou X."/>
            <person name="Wei L."/>
        </authorList>
    </citation>
    <scope>NUCLEOTIDE SEQUENCE</scope>
    <source>
        <strain evidence="2">G02</strain>
        <tissue evidence="2">Leaf</tissue>
    </source>
</reference>
<comment type="caution">
    <text evidence="2">The sequence shown here is derived from an EMBL/GenBank/DDBJ whole genome shotgun (WGS) entry which is preliminary data.</text>
</comment>
<evidence type="ECO:0000256" key="1">
    <source>
        <dbReference type="SAM" id="MobiDB-lite"/>
    </source>
</evidence>
<proteinExistence type="predicted"/>
<evidence type="ECO:0000313" key="2">
    <source>
        <dbReference type="EMBL" id="KAL0315397.1"/>
    </source>
</evidence>
<dbReference type="AlphaFoldDB" id="A0AAW2LAE3"/>
<dbReference type="EMBL" id="JACGWJ010000025">
    <property type="protein sequence ID" value="KAL0315397.1"/>
    <property type="molecule type" value="Genomic_DNA"/>
</dbReference>
<organism evidence="2">
    <name type="scientific">Sesamum radiatum</name>
    <name type="common">Black benniseed</name>
    <dbReference type="NCBI Taxonomy" id="300843"/>
    <lineage>
        <taxon>Eukaryota</taxon>
        <taxon>Viridiplantae</taxon>
        <taxon>Streptophyta</taxon>
        <taxon>Embryophyta</taxon>
        <taxon>Tracheophyta</taxon>
        <taxon>Spermatophyta</taxon>
        <taxon>Magnoliopsida</taxon>
        <taxon>eudicotyledons</taxon>
        <taxon>Gunneridae</taxon>
        <taxon>Pentapetalae</taxon>
        <taxon>asterids</taxon>
        <taxon>lamiids</taxon>
        <taxon>Lamiales</taxon>
        <taxon>Pedaliaceae</taxon>
        <taxon>Sesamum</taxon>
    </lineage>
</organism>
<name>A0AAW2LAE3_SESRA</name>
<sequence length="81" mass="8529">MADLQRRSISSNTSTDEISPTLLGAIQLIVSVATREQVAAIAPTRVATPSDMDILEEEVEEGAPIPAHPAAARRGLPQPAQ</sequence>
<protein>
    <submittedName>
        <fullName evidence="2">Uncharacterized protein</fullName>
    </submittedName>
</protein>
<accession>A0AAW2LAE3</accession>
<reference evidence="2" key="2">
    <citation type="journal article" date="2024" name="Plant">
        <title>Genomic evolution and insights into agronomic trait innovations of Sesamum species.</title>
        <authorList>
            <person name="Miao H."/>
            <person name="Wang L."/>
            <person name="Qu L."/>
            <person name="Liu H."/>
            <person name="Sun Y."/>
            <person name="Le M."/>
            <person name="Wang Q."/>
            <person name="Wei S."/>
            <person name="Zheng Y."/>
            <person name="Lin W."/>
            <person name="Duan Y."/>
            <person name="Cao H."/>
            <person name="Xiong S."/>
            <person name="Wang X."/>
            <person name="Wei L."/>
            <person name="Li C."/>
            <person name="Ma Q."/>
            <person name="Ju M."/>
            <person name="Zhao R."/>
            <person name="Li G."/>
            <person name="Mu C."/>
            <person name="Tian Q."/>
            <person name="Mei H."/>
            <person name="Zhang T."/>
            <person name="Gao T."/>
            <person name="Zhang H."/>
        </authorList>
    </citation>
    <scope>NUCLEOTIDE SEQUENCE</scope>
    <source>
        <strain evidence="2">G02</strain>
    </source>
</reference>
<feature type="region of interest" description="Disordered" evidence="1">
    <location>
        <begin position="59"/>
        <end position="81"/>
    </location>
</feature>
<gene>
    <name evidence="2" type="ORF">Sradi_5417900</name>
</gene>
<feature type="compositionally biased region" description="Low complexity" evidence="1">
    <location>
        <begin position="63"/>
        <end position="72"/>
    </location>
</feature>